<dbReference type="PANTHER" id="PTHR46401:SF2">
    <property type="entry name" value="GLYCOSYLTRANSFERASE WBBK-RELATED"/>
    <property type="match status" value="1"/>
</dbReference>
<dbReference type="FunFam" id="3.40.50.2000:FF:000119">
    <property type="entry name" value="Glycosyl transferase group 1"/>
    <property type="match status" value="1"/>
</dbReference>
<reference evidence="4" key="1">
    <citation type="submission" date="2018-05" db="EMBL/GenBank/DDBJ databases">
        <authorList>
            <person name="Lanie J.A."/>
            <person name="Ng W.-L."/>
            <person name="Kazmierczak K.M."/>
            <person name="Andrzejewski T.M."/>
            <person name="Davidsen T.M."/>
            <person name="Wayne K.J."/>
            <person name="Tettelin H."/>
            <person name="Glass J.I."/>
            <person name="Rusch D."/>
            <person name="Podicherti R."/>
            <person name="Tsui H.-C.T."/>
            <person name="Winkler M.E."/>
        </authorList>
    </citation>
    <scope>NUCLEOTIDE SEQUENCE</scope>
</reference>
<keyword evidence="1" id="KW-0808">Transferase</keyword>
<dbReference type="GO" id="GO:0009103">
    <property type="term" value="P:lipopolysaccharide biosynthetic process"/>
    <property type="evidence" value="ECO:0007669"/>
    <property type="project" value="TreeGrafter"/>
</dbReference>
<dbReference type="SUPFAM" id="SSF53756">
    <property type="entry name" value="UDP-Glycosyltransferase/glycogen phosphorylase"/>
    <property type="match status" value="1"/>
</dbReference>
<protein>
    <recommendedName>
        <fullName evidence="5">Glycosyl transferase family 1 domain-containing protein</fullName>
    </recommendedName>
</protein>
<evidence type="ECO:0000256" key="1">
    <source>
        <dbReference type="ARBA" id="ARBA00022679"/>
    </source>
</evidence>
<evidence type="ECO:0000313" key="4">
    <source>
        <dbReference type="EMBL" id="SUZ98849.1"/>
    </source>
</evidence>
<proteinExistence type="predicted"/>
<dbReference type="CDD" id="cd03809">
    <property type="entry name" value="GT4_MtfB-like"/>
    <property type="match status" value="1"/>
</dbReference>
<dbReference type="InterPro" id="IPR028098">
    <property type="entry name" value="Glyco_trans_4-like_N"/>
</dbReference>
<dbReference type="GO" id="GO:0016757">
    <property type="term" value="F:glycosyltransferase activity"/>
    <property type="evidence" value="ECO:0007669"/>
    <property type="project" value="InterPro"/>
</dbReference>
<dbReference type="Pfam" id="PF00534">
    <property type="entry name" value="Glycos_transf_1"/>
    <property type="match status" value="1"/>
</dbReference>
<dbReference type="PANTHER" id="PTHR46401">
    <property type="entry name" value="GLYCOSYLTRANSFERASE WBBK-RELATED"/>
    <property type="match status" value="1"/>
</dbReference>
<accession>A0A381S5U3</accession>
<feature type="domain" description="Glycosyltransferase subfamily 4-like N-terminal" evidence="3">
    <location>
        <begin position="14"/>
        <end position="168"/>
    </location>
</feature>
<dbReference type="Gene3D" id="3.40.50.2000">
    <property type="entry name" value="Glycogen Phosphorylase B"/>
    <property type="match status" value="2"/>
</dbReference>
<dbReference type="EMBL" id="UINC01002644">
    <property type="protein sequence ID" value="SUZ98849.1"/>
    <property type="molecule type" value="Genomic_DNA"/>
</dbReference>
<name>A0A381S5U3_9ZZZZ</name>
<evidence type="ECO:0000259" key="2">
    <source>
        <dbReference type="Pfam" id="PF00534"/>
    </source>
</evidence>
<gene>
    <name evidence="4" type="ORF">METZ01_LOCUS51703</name>
</gene>
<organism evidence="4">
    <name type="scientific">marine metagenome</name>
    <dbReference type="NCBI Taxonomy" id="408172"/>
    <lineage>
        <taxon>unclassified sequences</taxon>
        <taxon>metagenomes</taxon>
        <taxon>ecological metagenomes</taxon>
    </lineage>
</organism>
<feature type="domain" description="Glycosyl transferase family 1" evidence="2">
    <location>
        <begin position="188"/>
        <end position="346"/>
    </location>
</feature>
<dbReference type="Pfam" id="PF13439">
    <property type="entry name" value="Glyco_transf_4"/>
    <property type="match status" value="1"/>
</dbReference>
<dbReference type="InterPro" id="IPR001296">
    <property type="entry name" value="Glyco_trans_1"/>
</dbReference>
<sequence length="383" mass="43630">MRIAIDVRKLHDYGIGTYVRNLVTHLHRLDSTTEYILLCKPDDQTFAANLGENFRLVSQPAGPYSISEQIRIPFQLQREGVNLFHAPHYTLPALTPCRSIVTIHDCIHLRFPQYLPNRLAHGYARAALWTATHRSDRVLTVSEASKLDILNFFDIPADKITVIPNAIDDCFFVPPPDQNVERIRERYQLQAPFLLYVGNVHPHKNLERLLDAFYKVRSLGHDDLTLLIIGDDITRYAKLRRAVHRYQLHRSVRFLGFVPNETLRVLYHLARAFVFPSLYEGFGLPPLEAMASGTAVVTSNVSSLPEVTGDAAVLVDPQSQDEIASGICRVLEDDILREQLVTKGRTRAKQFSWDRSIKRILEIYRETSHSDNRPSGKLGMDNA</sequence>
<evidence type="ECO:0008006" key="5">
    <source>
        <dbReference type="Google" id="ProtNLM"/>
    </source>
</evidence>
<dbReference type="AlphaFoldDB" id="A0A381S5U3"/>
<evidence type="ECO:0000259" key="3">
    <source>
        <dbReference type="Pfam" id="PF13439"/>
    </source>
</evidence>